<dbReference type="Proteomes" id="UP001632038">
    <property type="component" value="Unassembled WGS sequence"/>
</dbReference>
<evidence type="ECO:0000313" key="3">
    <source>
        <dbReference type="Proteomes" id="UP001632038"/>
    </source>
</evidence>
<keyword evidence="3" id="KW-1185">Reference proteome</keyword>
<feature type="transmembrane region" description="Helical" evidence="1">
    <location>
        <begin position="6"/>
        <end position="24"/>
    </location>
</feature>
<sequence>MGFVSFLGRVLFASIFILSAWQMYNDYGEDGGPAAKEWAPKLAIAKKSIDGIIGNNDLHIDARAFVGACIFVKGLGGLLFVVGHSFGAFLLIYYLILTTPLLYDFYNYRISEPQFFGLLHDFLQCAALVGALLFFLGMRSSILRRQPKKKITKPKAA</sequence>
<reference evidence="3" key="1">
    <citation type="journal article" date="2024" name="IScience">
        <title>Strigolactones Initiate the Formation of Haustorium-like Structures in Castilleja.</title>
        <authorList>
            <person name="Buerger M."/>
            <person name="Peterson D."/>
            <person name="Chory J."/>
        </authorList>
    </citation>
    <scope>NUCLEOTIDE SEQUENCE [LARGE SCALE GENOMIC DNA]</scope>
</reference>
<evidence type="ECO:0000256" key="1">
    <source>
        <dbReference type="SAM" id="Phobius"/>
    </source>
</evidence>
<keyword evidence="1" id="KW-0812">Transmembrane</keyword>
<dbReference type="InterPro" id="IPR008637">
    <property type="entry name" value="HR_lesion"/>
</dbReference>
<evidence type="ECO:0000313" key="2">
    <source>
        <dbReference type="EMBL" id="KAL3626401.1"/>
    </source>
</evidence>
<accession>A0ABD3CAQ1</accession>
<feature type="transmembrane region" description="Helical" evidence="1">
    <location>
        <begin position="116"/>
        <end position="138"/>
    </location>
</feature>
<protein>
    <recommendedName>
        <fullName evidence="4">HR-like lesion-inducer</fullName>
    </recommendedName>
</protein>
<dbReference type="AlphaFoldDB" id="A0ABD3CAQ1"/>
<proteinExistence type="predicted"/>
<organism evidence="2 3">
    <name type="scientific">Castilleja foliolosa</name>
    <dbReference type="NCBI Taxonomy" id="1961234"/>
    <lineage>
        <taxon>Eukaryota</taxon>
        <taxon>Viridiplantae</taxon>
        <taxon>Streptophyta</taxon>
        <taxon>Embryophyta</taxon>
        <taxon>Tracheophyta</taxon>
        <taxon>Spermatophyta</taxon>
        <taxon>Magnoliopsida</taxon>
        <taxon>eudicotyledons</taxon>
        <taxon>Gunneridae</taxon>
        <taxon>Pentapetalae</taxon>
        <taxon>asterids</taxon>
        <taxon>lamiids</taxon>
        <taxon>Lamiales</taxon>
        <taxon>Orobanchaceae</taxon>
        <taxon>Pedicularideae</taxon>
        <taxon>Castillejinae</taxon>
        <taxon>Castilleja</taxon>
    </lineage>
</organism>
<comment type="caution">
    <text evidence="2">The sequence shown here is derived from an EMBL/GenBank/DDBJ whole genome shotgun (WGS) entry which is preliminary data.</text>
</comment>
<keyword evidence="1" id="KW-0472">Membrane</keyword>
<dbReference type="Pfam" id="PF05514">
    <property type="entry name" value="HR_lesion"/>
    <property type="match status" value="1"/>
</dbReference>
<gene>
    <name evidence="2" type="ORF">CASFOL_029950</name>
</gene>
<name>A0ABD3CAQ1_9LAMI</name>
<evidence type="ECO:0008006" key="4">
    <source>
        <dbReference type="Google" id="ProtNLM"/>
    </source>
</evidence>
<dbReference type="PANTHER" id="PTHR31474">
    <property type="entry name" value="HR-LIKE LESION-INDUCER"/>
    <property type="match status" value="1"/>
</dbReference>
<dbReference type="PANTHER" id="PTHR31474:SF4">
    <property type="entry name" value="NICOTIANA LESION-INDUCING LIKE"/>
    <property type="match status" value="1"/>
</dbReference>
<dbReference type="EMBL" id="JAVIJP010000047">
    <property type="protein sequence ID" value="KAL3626401.1"/>
    <property type="molecule type" value="Genomic_DNA"/>
</dbReference>
<keyword evidence="1" id="KW-1133">Transmembrane helix</keyword>